<keyword evidence="6" id="KW-1133">Transmembrane helix</keyword>
<dbReference type="EMBL" id="JAEPQZ010000009">
    <property type="protein sequence ID" value="KAG2177237.1"/>
    <property type="molecule type" value="Genomic_DNA"/>
</dbReference>
<keyword evidence="6" id="KW-0812">Transmembrane</keyword>
<dbReference type="Proteomes" id="UP000654370">
    <property type="component" value="Unassembled WGS sequence"/>
</dbReference>
<comment type="caution">
    <text evidence="7">The sequence shown here is derived from an EMBL/GenBank/DDBJ whole genome shotgun (WGS) entry which is preliminary data.</text>
</comment>
<dbReference type="InterPro" id="IPR043130">
    <property type="entry name" value="CDP-OH_PTrfase_TM_dom"/>
</dbReference>
<dbReference type="InterPro" id="IPR000462">
    <property type="entry name" value="CDP-OH_P_trans"/>
</dbReference>
<name>A0A8H7PNA5_MORIS</name>
<sequence>CFLTFSTCLPGAMPYISSKYRDNLSKYKYSGTDKSLLSRYVLTPYWNRLVKLFPLWVASNRNKPHDSPNLITMSGLLCVMTNLATLLYYRPDLGTCPNWVYYSFAAGLFIYQSLDAIDGKQARRTGSSGPLGELFDHGCDALNTTIEFLLVTSSLHFGQSWLTVAALAFSLGAFYLSTWEEYHTGTLYLSYFSGPVEGIIILVAIHTISGIFGPEFWLLKFSDLFGFLDKVAPFVGNLRLNEGFAVFAAISLALNIVAGFHNVYVAASSQKRPVLPALLGFAPFVAACGIAYLWLQASPSIVHEHLLPFVLYIGASFGYQVGLIITAHLTKAPFPYFNLMLVPLAIGCINANLPNIFGVEPFFQGKKELPFLWSCFAFSILVYAHFAISVINELCDYFDIWCLSIKHKKAGDQTKKD</sequence>
<dbReference type="Gene3D" id="1.20.120.1760">
    <property type="match status" value="1"/>
</dbReference>
<dbReference type="OrthoDB" id="196717at2759"/>
<feature type="transmembrane region" description="Helical" evidence="6">
    <location>
        <begin position="274"/>
        <end position="294"/>
    </location>
</feature>
<dbReference type="PANTHER" id="PTHR10414:SF37">
    <property type="entry name" value="BB IN A BOXCAR, ISOFORM C"/>
    <property type="match status" value="1"/>
</dbReference>
<feature type="transmembrane region" description="Helical" evidence="6">
    <location>
        <begin position="158"/>
        <end position="176"/>
    </location>
</feature>
<feature type="transmembrane region" description="Helical" evidence="6">
    <location>
        <begin position="371"/>
        <end position="391"/>
    </location>
</feature>
<keyword evidence="3 5" id="KW-0808">Transferase</keyword>
<evidence type="ECO:0000256" key="3">
    <source>
        <dbReference type="ARBA" id="ARBA00022679"/>
    </source>
</evidence>
<feature type="transmembrane region" description="Helical" evidence="6">
    <location>
        <begin position="188"/>
        <end position="212"/>
    </location>
</feature>
<feature type="transmembrane region" description="Helical" evidence="6">
    <location>
        <begin position="244"/>
        <end position="267"/>
    </location>
</feature>
<evidence type="ECO:0000256" key="2">
    <source>
        <dbReference type="ARBA" id="ARBA00010441"/>
    </source>
</evidence>
<dbReference type="InterPro" id="IPR014472">
    <property type="entry name" value="CHOPT"/>
</dbReference>
<reference evidence="7" key="1">
    <citation type="submission" date="2020-12" db="EMBL/GenBank/DDBJ databases">
        <title>Metabolic potential, ecology and presence of endohyphal bacteria is reflected in genomic diversity of Mucoromycotina.</title>
        <authorList>
            <person name="Muszewska A."/>
            <person name="Okrasinska A."/>
            <person name="Steczkiewicz K."/>
            <person name="Drgas O."/>
            <person name="Orlowska M."/>
            <person name="Perlinska-Lenart U."/>
            <person name="Aleksandrzak-Piekarczyk T."/>
            <person name="Szatraj K."/>
            <person name="Zielenkiewicz U."/>
            <person name="Pilsyk S."/>
            <person name="Malc E."/>
            <person name="Mieczkowski P."/>
            <person name="Kruszewska J.S."/>
            <person name="Biernat P."/>
            <person name="Pawlowska J."/>
        </authorList>
    </citation>
    <scope>NUCLEOTIDE SEQUENCE</scope>
    <source>
        <strain evidence="7">WA0000067209</strain>
    </source>
</reference>
<dbReference type="Pfam" id="PF01066">
    <property type="entry name" value="CDP-OH_P_transf"/>
    <property type="match status" value="1"/>
</dbReference>
<dbReference type="PROSITE" id="PS00379">
    <property type="entry name" value="CDP_ALCOHOL_P_TRANSF"/>
    <property type="match status" value="1"/>
</dbReference>
<comment type="similarity">
    <text evidence="2 5">Belongs to the CDP-alcohol phosphatidyltransferase class-I family.</text>
</comment>
<evidence type="ECO:0000313" key="8">
    <source>
        <dbReference type="Proteomes" id="UP000654370"/>
    </source>
</evidence>
<evidence type="ECO:0000256" key="4">
    <source>
        <dbReference type="ARBA" id="ARBA00023136"/>
    </source>
</evidence>
<dbReference type="GO" id="GO:0008654">
    <property type="term" value="P:phospholipid biosynthetic process"/>
    <property type="evidence" value="ECO:0007669"/>
    <property type="project" value="InterPro"/>
</dbReference>
<gene>
    <name evidence="7" type="ORF">INT43_007894</name>
</gene>
<protein>
    <submittedName>
        <fullName evidence="7">Uncharacterized protein</fullName>
    </submittedName>
</protein>
<proteinExistence type="inferred from homology"/>
<feature type="transmembrane region" description="Helical" evidence="6">
    <location>
        <begin position="306"/>
        <end position="329"/>
    </location>
</feature>
<evidence type="ECO:0000256" key="6">
    <source>
        <dbReference type="SAM" id="Phobius"/>
    </source>
</evidence>
<dbReference type="GO" id="GO:0016780">
    <property type="term" value="F:phosphotransferase activity, for other substituted phosphate groups"/>
    <property type="evidence" value="ECO:0007669"/>
    <property type="project" value="InterPro"/>
</dbReference>
<accession>A0A8H7PNA5</accession>
<feature type="non-terminal residue" evidence="7">
    <location>
        <position position="1"/>
    </location>
</feature>
<feature type="transmembrane region" description="Helical" evidence="6">
    <location>
        <begin position="336"/>
        <end position="359"/>
    </location>
</feature>
<keyword evidence="8" id="KW-1185">Reference proteome</keyword>
<dbReference type="AlphaFoldDB" id="A0A8H7PNA5"/>
<dbReference type="PIRSF" id="PIRSF015665">
    <property type="entry name" value="CHOPT"/>
    <property type="match status" value="1"/>
</dbReference>
<evidence type="ECO:0000256" key="1">
    <source>
        <dbReference type="ARBA" id="ARBA00004370"/>
    </source>
</evidence>
<comment type="subcellular location">
    <subcellularLocation>
        <location evidence="1">Membrane</location>
    </subcellularLocation>
</comment>
<keyword evidence="4 6" id="KW-0472">Membrane</keyword>
<organism evidence="7 8">
    <name type="scientific">Mortierella isabellina</name>
    <name type="common">Filamentous fungus</name>
    <name type="synonym">Umbelopsis isabellina</name>
    <dbReference type="NCBI Taxonomy" id="91625"/>
    <lineage>
        <taxon>Eukaryota</taxon>
        <taxon>Fungi</taxon>
        <taxon>Fungi incertae sedis</taxon>
        <taxon>Mucoromycota</taxon>
        <taxon>Mucoromycotina</taxon>
        <taxon>Umbelopsidomycetes</taxon>
        <taxon>Umbelopsidales</taxon>
        <taxon>Umbelopsidaceae</taxon>
        <taxon>Umbelopsis</taxon>
    </lineage>
</organism>
<evidence type="ECO:0000313" key="7">
    <source>
        <dbReference type="EMBL" id="KAG2177237.1"/>
    </source>
</evidence>
<dbReference type="PANTHER" id="PTHR10414">
    <property type="entry name" value="ETHANOLAMINEPHOSPHOTRANSFERASE"/>
    <property type="match status" value="1"/>
</dbReference>
<dbReference type="InterPro" id="IPR048254">
    <property type="entry name" value="CDP_ALCOHOL_P_TRANSF_CS"/>
</dbReference>
<dbReference type="GO" id="GO:0016020">
    <property type="term" value="C:membrane"/>
    <property type="evidence" value="ECO:0007669"/>
    <property type="project" value="UniProtKB-SubCell"/>
</dbReference>
<evidence type="ECO:0000256" key="5">
    <source>
        <dbReference type="RuleBase" id="RU003750"/>
    </source>
</evidence>